<dbReference type="EMBL" id="WNWQ01000932">
    <property type="protein sequence ID" value="KAE9962950.1"/>
    <property type="molecule type" value="Genomic_DNA"/>
</dbReference>
<feature type="domain" description="Heterokaryon incompatibility" evidence="2">
    <location>
        <begin position="167"/>
        <end position="334"/>
    </location>
</feature>
<dbReference type="Proteomes" id="UP000433883">
    <property type="component" value="Unassembled WGS sequence"/>
</dbReference>
<sequence length="920" mass="104150">MTMPIMSSPWNIVGLGAPQEAKGEEVEEGVSRRKARPRPIRGQSDANRAKDENFPELGSEAQIHFSISEASRINLLPYLFLQSESASETERLRNYVRELGLNSNDRALAWKVQKGSSKALELPPRKPHSGDFEWIGKPNKALPAYLWDSKRVQTIEATPEILRTEGYIAVSWSWGRFQEKEGRTTRQSGGTSWHVPVINEGGRKYDLVHDLKACLKNIKTHRYFWVDVLCINQKNEFEKQREIAKQATIFGNAAGVIAYLWTLESADALVNPLVGLKHLLSWALTFGNCPGPRSSLTNERGRARASTVGDSSLAQYFETLRTDYWFTSLWALQEIVLAPAGIWMARNGEICHLNGHILTTRLFSMIIRLLSWAEKQRSECWKQARDDFRKDNVMSVPDFDKLLAKHQSHDNAVSEQLTQDADNCFQTYQKYLVVPKRSSATSSRSTSPFASLRSSWMGINTHSDDTGHQGIVVQVPPLLRESPWIILRYDEEELLRLEIGRWTTWAFGTACIDVSLSASRAAILVAGRNRAIVKGNSREEALLAALKVQPHSSFIASPNALQNEQKHLSPSLINVLLRAEGPKLFNVAHGFLRRDNRDSQRSTHHGFEETDWMIADSDVEYLAIVDLPESSQCFDSSFIMVDKRSGRPQKKTEYQQRGNKKFVDLLTGKKSLLTDMFPDTASRMNPQVLHFASENDYEWADGRDWHMHCAGALHIPKGQLIQRLVKSPNDFVMFFRPNGCEEDLYNIKSKSDLKLICNTQPWLQSLLKSPYEGVSDVPQFLFLPLGIRRSSQASRSWQFIQDDSSSSKPAVIGVVLVSKRASKNDPMTTWYKFGIYAGYCDAQDRLLDWNDPKAFQLLDLKDGILVTAFNDVHQLGSKPVTGVDCLALQNETGGYLDKIRRRSTENLGWQTIDIDDILEN</sequence>
<evidence type="ECO:0000313" key="4">
    <source>
        <dbReference type="EMBL" id="KAE9964527.1"/>
    </source>
</evidence>
<name>A0A8H3YNG5_VENIN</name>
<dbReference type="InterPro" id="IPR052895">
    <property type="entry name" value="HetReg/Transcr_Mod"/>
</dbReference>
<proteinExistence type="predicted"/>
<evidence type="ECO:0000256" key="1">
    <source>
        <dbReference type="SAM" id="MobiDB-lite"/>
    </source>
</evidence>
<dbReference type="PANTHER" id="PTHR24148">
    <property type="entry name" value="ANKYRIN REPEAT DOMAIN-CONTAINING PROTEIN 39 HOMOLOG-RELATED"/>
    <property type="match status" value="1"/>
</dbReference>
<dbReference type="EMBL" id="WNWR01000926">
    <property type="protein sequence ID" value="KAE9967225.1"/>
    <property type="molecule type" value="Genomic_DNA"/>
</dbReference>
<accession>A0A8H3YNG5</accession>
<comment type="caution">
    <text evidence="4">The sequence shown here is derived from an EMBL/GenBank/DDBJ whole genome shotgun (WGS) entry which is preliminary data.</text>
</comment>
<evidence type="ECO:0000259" key="2">
    <source>
        <dbReference type="Pfam" id="PF06985"/>
    </source>
</evidence>
<organism evidence="4 6">
    <name type="scientific">Venturia inaequalis</name>
    <name type="common">Apple scab fungus</name>
    <dbReference type="NCBI Taxonomy" id="5025"/>
    <lineage>
        <taxon>Eukaryota</taxon>
        <taxon>Fungi</taxon>
        <taxon>Dikarya</taxon>
        <taxon>Ascomycota</taxon>
        <taxon>Pezizomycotina</taxon>
        <taxon>Dothideomycetes</taxon>
        <taxon>Pleosporomycetidae</taxon>
        <taxon>Venturiales</taxon>
        <taxon>Venturiaceae</taxon>
        <taxon>Venturia</taxon>
    </lineage>
</organism>
<evidence type="ECO:0000313" key="5">
    <source>
        <dbReference type="EMBL" id="KAE9967225.1"/>
    </source>
</evidence>
<dbReference type="InterPro" id="IPR010730">
    <property type="entry name" value="HET"/>
</dbReference>
<dbReference type="Proteomes" id="UP000447873">
    <property type="component" value="Unassembled WGS sequence"/>
</dbReference>
<reference evidence="4 6" key="1">
    <citation type="submission" date="2018-12" db="EMBL/GenBank/DDBJ databases">
        <title>Venturia inaequalis Genome Resource.</title>
        <authorList>
            <person name="Lichtner F.J."/>
        </authorList>
    </citation>
    <scope>NUCLEOTIDE SEQUENCE [LARGE SCALE GENOMIC DNA]</scope>
    <source>
        <strain evidence="4 6">120213</strain>
        <strain evidence="3">Bline_iso_100314</strain>
        <strain evidence="5 7">DMI_063113</strain>
    </source>
</reference>
<dbReference type="Proteomes" id="UP000490939">
    <property type="component" value="Unassembled WGS sequence"/>
</dbReference>
<evidence type="ECO:0000313" key="7">
    <source>
        <dbReference type="Proteomes" id="UP000490939"/>
    </source>
</evidence>
<evidence type="ECO:0000313" key="6">
    <source>
        <dbReference type="Proteomes" id="UP000447873"/>
    </source>
</evidence>
<keyword evidence="7" id="KW-1185">Reference proteome</keyword>
<dbReference type="EMBL" id="WNWS01000679">
    <property type="protein sequence ID" value="KAE9964527.1"/>
    <property type="molecule type" value="Genomic_DNA"/>
</dbReference>
<protein>
    <recommendedName>
        <fullName evidence="2">Heterokaryon incompatibility domain-containing protein</fullName>
    </recommendedName>
</protein>
<dbReference type="AlphaFoldDB" id="A0A8H3YNG5"/>
<evidence type="ECO:0000313" key="3">
    <source>
        <dbReference type="EMBL" id="KAE9962950.1"/>
    </source>
</evidence>
<feature type="region of interest" description="Disordered" evidence="1">
    <location>
        <begin position="1"/>
        <end position="54"/>
    </location>
</feature>
<dbReference type="PANTHER" id="PTHR24148:SF64">
    <property type="entry name" value="HETEROKARYON INCOMPATIBILITY DOMAIN-CONTAINING PROTEIN"/>
    <property type="match status" value="1"/>
</dbReference>
<gene>
    <name evidence="3" type="ORF">BLS_009856</name>
    <name evidence="5" type="ORF">EG327_011568</name>
    <name evidence="4" type="ORF">EG328_010372</name>
</gene>
<dbReference type="Pfam" id="PF06985">
    <property type="entry name" value="HET"/>
    <property type="match status" value="1"/>
</dbReference>